<proteinExistence type="predicted"/>
<sequence>MKRKRKEKRVKGNKHQTKQPPEKANRVPKLPPTHYSEVYLLTPIFQSDSVSSFTKGPLQVSSYCKTPRNDKLLGAKTLVTKP</sequence>
<dbReference type="AlphaFoldDB" id="A0A2N0NGW0"/>
<accession>A0A2N0NGW0</accession>
<reference evidence="2 3" key="1">
    <citation type="submission" date="2016-04" db="EMBL/GenBank/DDBJ databases">
        <title>Genome analyses suggest a sexual origin of heterokaryosis in a supposedly ancient asexual fungus.</title>
        <authorList>
            <person name="Ropars J."/>
            <person name="Sedzielewska K."/>
            <person name="Noel J."/>
            <person name="Charron P."/>
            <person name="Farinelli L."/>
            <person name="Marton T."/>
            <person name="Kruger M."/>
            <person name="Pelin A."/>
            <person name="Brachmann A."/>
            <person name="Corradi N."/>
        </authorList>
    </citation>
    <scope>NUCLEOTIDE SEQUENCE [LARGE SCALE GENOMIC DNA]</scope>
    <source>
        <strain evidence="2 3">A5</strain>
    </source>
</reference>
<gene>
    <name evidence="2" type="ORF">RhiirA5_440233</name>
</gene>
<feature type="compositionally biased region" description="Basic residues" evidence="1">
    <location>
        <begin position="1"/>
        <end position="17"/>
    </location>
</feature>
<evidence type="ECO:0000256" key="1">
    <source>
        <dbReference type="SAM" id="MobiDB-lite"/>
    </source>
</evidence>
<protein>
    <submittedName>
        <fullName evidence="2">Uncharacterized protein</fullName>
    </submittedName>
</protein>
<dbReference type="EMBL" id="LLXJ01007181">
    <property type="protein sequence ID" value="PKB93823.1"/>
    <property type="molecule type" value="Genomic_DNA"/>
</dbReference>
<feature type="region of interest" description="Disordered" evidence="1">
    <location>
        <begin position="1"/>
        <end position="31"/>
    </location>
</feature>
<organism evidence="2 3">
    <name type="scientific">Rhizophagus irregularis</name>
    <dbReference type="NCBI Taxonomy" id="588596"/>
    <lineage>
        <taxon>Eukaryota</taxon>
        <taxon>Fungi</taxon>
        <taxon>Fungi incertae sedis</taxon>
        <taxon>Mucoromycota</taxon>
        <taxon>Glomeromycotina</taxon>
        <taxon>Glomeromycetes</taxon>
        <taxon>Glomerales</taxon>
        <taxon>Glomeraceae</taxon>
        <taxon>Rhizophagus</taxon>
    </lineage>
</organism>
<evidence type="ECO:0000313" key="3">
    <source>
        <dbReference type="Proteomes" id="UP000232722"/>
    </source>
</evidence>
<name>A0A2N0NGW0_9GLOM</name>
<reference evidence="2 3" key="2">
    <citation type="submission" date="2017-09" db="EMBL/GenBank/DDBJ databases">
        <title>Extensive intraspecific genome diversity in a model arbuscular mycorrhizal fungus.</title>
        <authorList>
            <person name="Chen E.C."/>
            <person name="Morin E."/>
            <person name="Beaudet D."/>
            <person name="Noel J."/>
            <person name="Ndikumana S."/>
            <person name="Charron P."/>
            <person name="St-Onge C."/>
            <person name="Giorgi J."/>
            <person name="Grigoriev I.V."/>
            <person name="Roux C."/>
            <person name="Martin F.M."/>
            <person name="Corradi N."/>
        </authorList>
    </citation>
    <scope>NUCLEOTIDE SEQUENCE [LARGE SCALE GENOMIC DNA]</scope>
    <source>
        <strain evidence="2 3">A5</strain>
    </source>
</reference>
<evidence type="ECO:0000313" key="2">
    <source>
        <dbReference type="EMBL" id="PKB93823.1"/>
    </source>
</evidence>
<comment type="caution">
    <text evidence="2">The sequence shown here is derived from an EMBL/GenBank/DDBJ whole genome shotgun (WGS) entry which is preliminary data.</text>
</comment>
<dbReference type="Proteomes" id="UP000232722">
    <property type="component" value="Unassembled WGS sequence"/>
</dbReference>